<keyword evidence="4" id="KW-1003">Cell membrane</keyword>
<dbReference type="GO" id="GO:0005886">
    <property type="term" value="C:plasma membrane"/>
    <property type="evidence" value="ECO:0007669"/>
    <property type="project" value="UniProtKB-SubCell"/>
</dbReference>
<keyword evidence="6" id="KW-0927">Auxin signaling pathway</keyword>
<keyword evidence="3" id="KW-0813">Transport</keyword>
<feature type="region of interest" description="Disordered" evidence="7">
    <location>
        <begin position="188"/>
        <end position="250"/>
    </location>
</feature>
<evidence type="ECO:0000256" key="1">
    <source>
        <dbReference type="ARBA" id="ARBA00004236"/>
    </source>
</evidence>
<dbReference type="STRING" id="4615.A0A199VVQ2"/>
<evidence type="ECO:0000256" key="7">
    <source>
        <dbReference type="SAM" id="MobiDB-lite"/>
    </source>
</evidence>
<protein>
    <submittedName>
        <fullName evidence="8">Protein BIG GRAIN 1</fullName>
    </submittedName>
</protein>
<comment type="caution">
    <text evidence="8">The sequence shown here is derived from an EMBL/GenBank/DDBJ whole genome shotgun (WGS) entry which is preliminary data.</text>
</comment>
<comment type="subcellular location">
    <subcellularLocation>
        <location evidence="1">Cell membrane</location>
    </subcellularLocation>
</comment>
<dbReference type="PANTHER" id="PTHR33541:SF28">
    <property type="entry name" value="PROTEIN BIG GRAIN 1-LIKE A"/>
    <property type="match status" value="1"/>
</dbReference>
<feature type="region of interest" description="Disordered" evidence="7">
    <location>
        <begin position="1"/>
        <end position="22"/>
    </location>
</feature>
<dbReference type="Proteomes" id="UP000092600">
    <property type="component" value="Unassembled WGS sequence"/>
</dbReference>
<evidence type="ECO:0000313" key="8">
    <source>
        <dbReference type="EMBL" id="OAY80775.1"/>
    </source>
</evidence>
<feature type="compositionally biased region" description="Pro residues" evidence="7">
    <location>
        <begin position="235"/>
        <end position="244"/>
    </location>
</feature>
<feature type="compositionally biased region" description="Low complexity" evidence="7">
    <location>
        <begin position="90"/>
        <end position="116"/>
    </location>
</feature>
<dbReference type="GO" id="GO:0009734">
    <property type="term" value="P:auxin-activated signaling pathway"/>
    <property type="evidence" value="ECO:0007669"/>
    <property type="project" value="UniProtKB-KW"/>
</dbReference>
<feature type="compositionally biased region" description="Low complexity" evidence="7">
    <location>
        <begin position="198"/>
        <end position="222"/>
    </location>
</feature>
<organism evidence="8 9">
    <name type="scientific">Ananas comosus</name>
    <name type="common">Pineapple</name>
    <name type="synonym">Ananas ananas</name>
    <dbReference type="NCBI Taxonomy" id="4615"/>
    <lineage>
        <taxon>Eukaryota</taxon>
        <taxon>Viridiplantae</taxon>
        <taxon>Streptophyta</taxon>
        <taxon>Embryophyta</taxon>
        <taxon>Tracheophyta</taxon>
        <taxon>Spermatophyta</taxon>
        <taxon>Magnoliopsida</taxon>
        <taxon>Liliopsida</taxon>
        <taxon>Poales</taxon>
        <taxon>Bromeliaceae</taxon>
        <taxon>Bromelioideae</taxon>
        <taxon>Ananas</taxon>
    </lineage>
</organism>
<reference evidence="8 9" key="1">
    <citation type="journal article" date="2016" name="DNA Res.">
        <title>The draft genome of MD-2 pineapple using hybrid error correction of long reads.</title>
        <authorList>
            <person name="Redwan R.M."/>
            <person name="Saidin A."/>
            <person name="Kumar S.V."/>
        </authorList>
    </citation>
    <scope>NUCLEOTIDE SEQUENCE [LARGE SCALE GENOMIC DNA]</scope>
    <source>
        <strain evidence="9">cv. MD2</strain>
        <tissue evidence="8">Leaf</tissue>
    </source>
</reference>
<gene>
    <name evidence="8" type="ORF">ACMD2_07088</name>
</gene>
<proteinExistence type="inferred from homology"/>
<dbReference type="EMBL" id="LSRQ01000788">
    <property type="protein sequence ID" value="OAY80775.1"/>
    <property type="molecule type" value="Genomic_DNA"/>
</dbReference>
<evidence type="ECO:0000313" key="9">
    <source>
        <dbReference type="Proteomes" id="UP000092600"/>
    </source>
</evidence>
<name>A0A199VVQ2_ANACO</name>
<evidence type="ECO:0000256" key="5">
    <source>
        <dbReference type="ARBA" id="ARBA00023136"/>
    </source>
</evidence>
<comment type="similarity">
    <text evidence="2">Belongs to the BIG GRAIN 1 (BG1) plant protein family.</text>
</comment>
<evidence type="ECO:0000256" key="2">
    <source>
        <dbReference type="ARBA" id="ARBA00010067"/>
    </source>
</evidence>
<evidence type="ECO:0000256" key="4">
    <source>
        <dbReference type="ARBA" id="ARBA00022475"/>
    </source>
</evidence>
<feature type="compositionally biased region" description="Basic residues" evidence="7">
    <location>
        <begin position="1"/>
        <end position="14"/>
    </location>
</feature>
<sequence>MERWKKPPPPRARRGYSCDHPSFSSTLLDAIYRSIDEPEGAGAAAKPPPPPAAAWRSATVRERDAAPRRPQQQPQPPQQQRRCGAWPTYSTSSSSECSSYGGFSSSEAESSAPGSARLKPIRTGSRPGPVHHHPAVQSPGLAQPLPEKKKSSSIRSRIREFRRSSKAPASPGARLASFLNSIFAAAAGNPRKPSKRPASAAAASCGESASACSTASSYSRSCLTKTPSTRGGLPPAAPPPPPPKRSVRFGPVSVIVDEELRPYEKKLPYDGDPLPMARKRAEEMALGFHREEEEEEEEGESDSSSDLFELESLTVTGDELPVYETTSFLTNRAIAHGLIV</sequence>
<dbReference type="PANTHER" id="PTHR33541">
    <property type="entry name" value="PROTEIN BIG GRAIN 1-LIKE A-RELATED"/>
    <property type="match status" value="1"/>
</dbReference>
<feature type="compositionally biased region" description="Low complexity" evidence="7">
    <location>
        <begin position="68"/>
        <end position="82"/>
    </location>
</feature>
<feature type="region of interest" description="Disordered" evidence="7">
    <location>
        <begin position="34"/>
        <end position="172"/>
    </location>
</feature>
<dbReference type="AlphaFoldDB" id="A0A199VVQ2"/>
<accession>A0A199VVQ2</accession>
<dbReference type="InterPro" id="IPR039621">
    <property type="entry name" value="BG1-like"/>
</dbReference>
<keyword evidence="5" id="KW-0472">Membrane</keyword>
<evidence type="ECO:0000256" key="6">
    <source>
        <dbReference type="ARBA" id="ARBA00023294"/>
    </source>
</evidence>
<evidence type="ECO:0000256" key="3">
    <source>
        <dbReference type="ARBA" id="ARBA00022448"/>
    </source>
</evidence>